<dbReference type="Proteomes" id="UP000184327">
    <property type="component" value="Unassembled WGS sequence"/>
</dbReference>
<evidence type="ECO:0000256" key="1">
    <source>
        <dbReference type="ARBA" id="ARBA00004651"/>
    </source>
</evidence>
<evidence type="ECO:0000256" key="2">
    <source>
        <dbReference type="ARBA" id="ARBA00022448"/>
    </source>
</evidence>
<keyword evidence="2" id="KW-0813">Transport</keyword>
<sequence>MNMHLPIPHLRRPLLRLAPAWLAALLLALVSLWPLPGHAALEPRTLAALAAASNDERLAAIGQLGRSSDPQAIVVLQALHEGRLYADPAAGQLWLQSGAGDAVTTADGTAATLPETATRITINNRLRRALASALATAQLHATDTATRLQAARQLRHSQDADLLPQLNVALATEPDPAVKKALQIAVASLELQSPDASTRLHAVNLLAHAQEASFRAPLAAMLEKNAEGQFHEPDLAVRTAAAQAVQKLDAHLKKIEWAGNLFYGLSLGSVLLLAALGLAITFGLMGVINMAHGEFLMIGAYATWLVQLAFRQWAPQWLDWYVLAALPVAFCLTACVGMVLERTVIRWLYGRPLETLLATWGISLVLMQAVRSLFGAQNVEVANPGWLSGGVEVMNGLVLSYNRLAIIVFSLLVVLFVWLLLNHTRLGLFVRSITQNRRMADCVGVPTGRIDMLTFGLGAGIAGLGGVALSQLGNVGPDLGRAYIIDSFMVVVLGGVGQLAGTVIAAFALGSISKFMEPFAGAVLAKIAVLVLIVLFIQKRPQGLFAPKGRSVE</sequence>
<keyword evidence="11" id="KW-1185">Reference proteome</keyword>
<dbReference type="InterPro" id="IPR016024">
    <property type="entry name" value="ARM-type_fold"/>
</dbReference>
<dbReference type="GO" id="GO:0005886">
    <property type="term" value="C:plasma membrane"/>
    <property type="evidence" value="ECO:0007669"/>
    <property type="project" value="UniProtKB-SubCell"/>
</dbReference>
<dbReference type="InterPro" id="IPR001851">
    <property type="entry name" value="ABC_transp_permease"/>
</dbReference>
<dbReference type="STRING" id="1122156.SAMN02745117_00839"/>
<keyword evidence="4 9" id="KW-0812">Transmembrane</keyword>
<feature type="transmembrane region" description="Helical" evidence="9">
    <location>
        <begin position="320"/>
        <end position="340"/>
    </location>
</feature>
<evidence type="ECO:0000313" key="10">
    <source>
        <dbReference type="EMBL" id="SHE79468.1"/>
    </source>
</evidence>
<evidence type="ECO:0000256" key="4">
    <source>
        <dbReference type="ARBA" id="ARBA00022692"/>
    </source>
</evidence>
<evidence type="ECO:0000256" key="9">
    <source>
        <dbReference type="SAM" id="Phobius"/>
    </source>
</evidence>
<feature type="transmembrane region" description="Helical" evidence="9">
    <location>
        <begin position="261"/>
        <end position="288"/>
    </location>
</feature>
<dbReference type="GO" id="GO:0006865">
    <property type="term" value="P:amino acid transport"/>
    <property type="evidence" value="ECO:0007669"/>
    <property type="project" value="UniProtKB-KW"/>
</dbReference>
<dbReference type="CDD" id="cd06582">
    <property type="entry name" value="TM_PBP1_LivH_like"/>
    <property type="match status" value="1"/>
</dbReference>
<dbReference type="NCBIfam" id="TIGR03409">
    <property type="entry name" value="urea_trans_UrtB"/>
    <property type="match status" value="1"/>
</dbReference>
<evidence type="ECO:0000256" key="8">
    <source>
        <dbReference type="ARBA" id="ARBA00037998"/>
    </source>
</evidence>
<evidence type="ECO:0000256" key="6">
    <source>
        <dbReference type="ARBA" id="ARBA00022989"/>
    </source>
</evidence>
<evidence type="ECO:0000256" key="3">
    <source>
        <dbReference type="ARBA" id="ARBA00022475"/>
    </source>
</evidence>
<protein>
    <submittedName>
        <fullName evidence="10">Urea transport system permease protein</fullName>
    </submittedName>
</protein>
<proteinExistence type="inferred from homology"/>
<feature type="transmembrane region" description="Helical" evidence="9">
    <location>
        <begin position="352"/>
        <end position="370"/>
    </location>
</feature>
<feature type="transmembrane region" description="Helical" evidence="9">
    <location>
        <begin position="404"/>
        <end position="421"/>
    </location>
</feature>
<comment type="subcellular location">
    <subcellularLocation>
        <location evidence="1">Cell membrane</location>
        <topology evidence="1">Multi-pass membrane protein</topology>
    </subcellularLocation>
</comment>
<dbReference type="PANTHER" id="PTHR11795:SF447">
    <property type="entry name" value="ABC TRANSPORTER PERMEASE PROTEIN"/>
    <property type="match status" value="1"/>
</dbReference>
<evidence type="ECO:0000313" key="11">
    <source>
        <dbReference type="Proteomes" id="UP000184327"/>
    </source>
</evidence>
<evidence type="ECO:0000256" key="5">
    <source>
        <dbReference type="ARBA" id="ARBA00022970"/>
    </source>
</evidence>
<name>A0A1M4WDZ6_9BURK</name>
<keyword evidence="6 9" id="KW-1133">Transmembrane helix</keyword>
<dbReference type="EMBL" id="FQUZ01000007">
    <property type="protein sequence ID" value="SHE79468.1"/>
    <property type="molecule type" value="Genomic_DNA"/>
</dbReference>
<accession>A0A1M4WDZ6</accession>
<evidence type="ECO:0000256" key="7">
    <source>
        <dbReference type="ARBA" id="ARBA00023136"/>
    </source>
</evidence>
<dbReference type="InterPro" id="IPR017779">
    <property type="entry name" value="ABC_UrtB_bac"/>
</dbReference>
<reference evidence="10 11" key="1">
    <citation type="submission" date="2016-11" db="EMBL/GenBank/DDBJ databases">
        <authorList>
            <person name="Jaros S."/>
            <person name="Januszkiewicz K."/>
            <person name="Wedrychowicz H."/>
        </authorList>
    </citation>
    <scope>NUCLEOTIDE SEQUENCE [LARGE SCALE GENOMIC DNA]</scope>
    <source>
        <strain evidence="10 11">DSM 16112</strain>
    </source>
</reference>
<dbReference type="GO" id="GO:0022857">
    <property type="term" value="F:transmembrane transporter activity"/>
    <property type="evidence" value="ECO:0007669"/>
    <property type="project" value="InterPro"/>
</dbReference>
<dbReference type="InterPro" id="IPR052157">
    <property type="entry name" value="BCAA_transport_permease"/>
</dbReference>
<organism evidence="10 11">
    <name type="scientific">Lampropedia hyalina DSM 16112</name>
    <dbReference type="NCBI Taxonomy" id="1122156"/>
    <lineage>
        <taxon>Bacteria</taxon>
        <taxon>Pseudomonadati</taxon>
        <taxon>Pseudomonadota</taxon>
        <taxon>Betaproteobacteria</taxon>
        <taxon>Burkholderiales</taxon>
        <taxon>Comamonadaceae</taxon>
        <taxon>Lampropedia</taxon>
    </lineage>
</organism>
<dbReference type="PANTHER" id="PTHR11795">
    <property type="entry name" value="BRANCHED-CHAIN AMINO ACID TRANSPORT SYSTEM PERMEASE PROTEIN LIVH"/>
    <property type="match status" value="1"/>
</dbReference>
<gene>
    <name evidence="10" type="ORF">SAMN02745117_00839</name>
</gene>
<dbReference type="AlphaFoldDB" id="A0A1M4WDZ6"/>
<feature type="transmembrane region" description="Helical" evidence="9">
    <location>
        <begin position="488"/>
        <end position="512"/>
    </location>
</feature>
<keyword evidence="3" id="KW-1003">Cell membrane</keyword>
<dbReference type="Pfam" id="PF02653">
    <property type="entry name" value="BPD_transp_2"/>
    <property type="match status" value="1"/>
</dbReference>
<feature type="transmembrane region" description="Helical" evidence="9">
    <location>
        <begin position="518"/>
        <end position="537"/>
    </location>
</feature>
<keyword evidence="7 9" id="KW-0472">Membrane</keyword>
<dbReference type="SUPFAM" id="SSF48371">
    <property type="entry name" value="ARM repeat"/>
    <property type="match status" value="1"/>
</dbReference>
<feature type="transmembrane region" description="Helical" evidence="9">
    <location>
        <begin position="295"/>
        <end position="314"/>
    </location>
</feature>
<keyword evidence="5" id="KW-0029">Amino-acid transport</keyword>
<comment type="similarity">
    <text evidence="8">Belongs to the binding-protein-dependent transport system permease family. LivHM subfamily.</text>
</comment>